<dbReference type="Gene3D" id="3.80.10.10">
    <property type="entry name" value="Ribonuclease Inhibitor"/>
    <property type="match status" value="1"/>
</dbReference>
<evidence type="ECO:0000313" key="2">
    <source>
        <dbReference type="EMBL" id="KAJ9577294.1"/>
    </source>
</evidence>
<evidence type="ECO:0008006" key="4">
    <source>
        <dbReference type="Google" id="ProtNLM"/>
    </source>
</evidence>
<keyword evidence="3" id="KW-1185">Reference proteome</keyword>
<accession>A0AAD7ZAW0</accession>
<gene>
    <name evidence="2" type="ORF">L9F63_006133</name>
</gene>
<feature type="compositionally biased region" description="Low complexity" evidence="1">
    <location>
        <begin position="85"/>
        <end position="105"/>
    </location>
</feature>
<protein>
    <recommendedName>
        <fullName evidence="4">Leucine-rich repeat-containing protein 49</fullName>
    </recommendedName>
</protein>
<dbReference type="Proteomes" id="UP001233999">
    <property type="component" value="Unassembled WGS sequence"/>
</dbReference>
<evidence type="ECO:0000313" key="3">
    <source>
        <dbReference type="Proteomes" id="UP001233999"/>
    </source>
</evidence>
<dbReference type="EMBL" id="JASPKZ010009367">
    <property type="protein sequence ID" value="KAJ9577294.1"/>
    <property type="molecule type" value="Genomic_DNA"/>
</dbReference>
<reference evidence="2" key="1">
    <citation type="journal article" date="2023" name="IScience">
        <title>Live-bearing cockroach genome reveals convergent evolutionary mechanisms linked to viviparity in insects and beyond.</title>
        <authorList>
            <person name="Fouks B."/>
            <person name="Harrison M.C."/>
            <person name="Mikhailova A.A."/>
            <person name="Marchal E."/>
            <person name="English S."/>
            <person name="Carruthers M."/>
            <person name="Jennings E.C."/>
            <person name="Chiamaka E.L."/>
            <person name="Frigard R.A."/>
            <person name="Pippel M."/>
            <person name="Attardo G.M."/>
            <person name="Benoit J.B."/>
            <person name="Bornberg-Bauer E."/>
            <person name="Tobe S.S."/>
        </authorList>
    </citation>
    <scope>NUCLEOTIDE SEQUENCE</scope>
    <source>
        <strain evidence="2">Stay&amp;Tobe</strain>
    </source>
</reference>
<organism evidence="2 3">
    <name type="scientific">Diploptera punctata</name>
    <name type="common">Pacific beetle cockroach</name>
    <dbReference type="NCBI Taxonomy" id="6984"/>
    <lineage>
        <taxon>Eukaryota</taxon>
        <taxon>Metazoa</taxon>
        <taxon>Ecdysozoa</taxon>
        <taxon>Arthropoda</taxon>
        <taxon>Hexapoda</taxon>
        <taxon>Insecta</taxon>
        <taxon>Pterygota</taxon>
        <taxon>Neoptera</taxon>
        <taxon>Polyneoptera</taxon>
        <taxon>Dictyoptera</taxon>
        <taxon>Blattodea</taxon>
        <taxon>Blaberoidea</taxon>
        <taxon>Blaberidae</taxon>
        <taxon>Diplopterinae</taxon>
        <taxon>Diploptera</taxon>
    </lineage>
</organism>
<comment type="caution">
    <text evidence="2">The sequence shown here is derived from an EMBL/GenBank/DDBJ whole genome shotgun (WGS) entry which is preliminary data.</text>
</comment>
<dbReference type="AlphaFoldDB" id="A0AAD7ZAW0"/>
<proteinExistence type="predicted"/>
<dbReference type="InterPro" id="IPR032675">
    <property type="entry name" value="LRR_dom_sf"/>
</dbReference>
<name>A0AAD7ZAW0_DIPPU</name>
<sequence>SIVSQYQSLLVRIERLGSYTNMNFHSYEEKKCTDAWLANEKGQRLKSAQTSHSVLQESNIHMFRLPPLLVEDKCDSLSSVEPNVDSSLSSLPSDSSSRSSSSSDQSESESSEELASLQEDKPMRNAKSAALYRKHLSRKVQPRAATGRVQQKSSIHQGRVREQGGDFLVEICGRCLNIYGQGALRFIDRPWNSSKAADVNTVKFNYVSFNSIVPVLGRIKQRFPHAEHFVFCETNISCLGQLNALADIQGLTSLRIETDGNSITQKHWHNYAIYRLSHWGLRIINGTEISDEDVLAACIEFQGLSDIVLYSLPDSLLQPLLGRLHIEGSRTANQPVNAKQWLWSADPALRSVVAKEALQWHKGMLTQEDNMWRHRGRAHLSLLLEVACAAVEKLQILEDEWPAILLELVQETLVDYSHLDSYMKKCMQGLRM</sequence>
<evidence type="ECO:0000256" key="1">
    <source>
        <dbReference type="SAM" id="MobiDB-lite"/>
    </source>
</evidence>
<feature type="non-terminal residue" evidence="2">
    <location>
        <position position="1"/>
    </location>
</feature>
<feature type="region of interest" description="Disordered" evidence="1">
    <location>
        <begin position="80"/>
        <end position="122"/>
    </location>
</feature>
<feature type="region of interest" description="Disordered" evidence="1">
    <location>
        <begin position="136"/>
        <end position="158"/>
    </location>
</feature>
<reference evidence="2" key="2">
    <citation type="submission" date="2023-05" db="EMBL/GenBank/DDBJ databases">
        <authorList>
            <person name="Fouks B."/>
        </authorList>
    </citation>
    <scope>NUCLEOTIDE SEQUENCE</scope>
    <source>
        <strain evidence="2">Stay&amp;Tobe</strain>
        <tissue evidence="2">Testes</tissue>
    </source>
</reference>